<dbReference type="InterPro" id="IPR002376">
    <property type="entry name" value="Formyl_transf_N"/>
</dbReference>
<dbReference type="Gene3D" id="3.40.50.12230">
    <property type="match status" value="1"/>
</dbReference>
<comment type="caution">
    <text evidence="2">The sequence shown here is derived from an EMBL/GenBank/DDBJ whole genome shotgun (WGS) entry which is preliminary data.</text>
</comment>
<dbReference type="Proteomes" id="UP000176376">
    <property type="component" value="Unassembled WGS sequence"/>
</dbReference>
<gene>
    <name evidence="2" type="ORF">A3J15_00220</name>
</gene>
<dbReference type="InterPro" id="IPR036477">
    <property type="entry name" value="Formyl_transf_N_sf"/>
</dbReference>
<dbReference type="GO" id="GO:0004479">
    <property type="term" value="F:methionyl-tRNA formyltransferase activity"/>
    <property type="evidence" value="ECO:0007669"/>
    <property type="project" value="TreeGrafter"/>
</dbReference>
<feature type="domain" description="Formyl transferase N-terminal" evidence="1">
    <location>
        <begin position="6"/>
        <end position="106"/>
    </location>
</feature>
<proteinExistence type="predicted"/>
<protein>
    <recommendedName>
        <fullName evidence="1">Formyl transferase N-terminal domain-containing protein</fullName>
    </recommendedName>
</protein>
<evidence type="ECO:0000313" key="2">
    <source>
        <dbReference type="EMBL" id="OGK57163.1"/>
    </source>
</evidence>
<name>A0A1F7JNH7_9BACT</name>
<evidence type="ECO:0000313" key="3">
    <source>
        <dbReference type="Proteomes" id="UP000176376"/>
    </source>
</evidence>
<reference evidence="2 3" key="1">
    <citation type="journal article" date="2016" name="Nat. Commun.">
        <title>Thousands of microbial genomes shed light on interconnected biogeochemical processes in an aquifer system.</title>
        <authorList>
            <person name="Anantharaman K."/>
            <person name="Brown C.T."/>
            <person name="Hug L.A."/>
            <person name="Sharon I."/>
            <person name="Castelle C.J."/>
            <person name="Probst A.J."/>
            <person name="Thomas B.C."/>
            <person name="Singh A."/>
            <person name="Wilkins M.J."/>
            <person name="Karaoz U."/>
            <person name="Brodie E.L."/>
            <person name="Williams K.H."/>
            <person name="Hubbard S.S."/>
            <person name="Banfield J.F."/>
        </authorList>
    </citation>
    <scope>NUCLEOTIDE SEQUENCE [LARGE SCALE GENOMIC DNA]</scope>
</reference>
<evidence type="ECO:0000259" key="1">
    <source>
        <dbReference type="Pfam" id="PF00551"/>
    </source>
</evidence>
<dbReference type="SUPFAM" id="SSF53328">
    <property type="entry name" value="Formyltransferase"/>
    <property type="match status" value="1"/>
</dbReference>
<sequence>MIKDIDLLISYLYWQKITTPFLKLAKKGAINFHPAPLPDYKGRAGYNTAILANKTYFGVSAHFIDSEKLDDGPIIKVIRFKISPTDNAHSLEKKTQKHLIKLLKNVIEMLISGKTKVKKNIGGTYLTLAKLEELKKIDLRSDNAKIIDKKVKAFFFPPYTGAYITVDGKKYTLINEEILIYLNKLLSDNHETQKN</sequence>
<dbReference type="PANTHER" id="PTHR11138">
    <property type="entry name" value="METHIONYL-TRNA FORMYLTRANSFERASE"/>
    <property type="match status" value="1"/>
</dbReference>
<organism evidence="2 3">
    <name type="scientific">Candidatus Roizmanbacteria bacterium RIFCSPLOWO2_02_FULL_38_10</name>
    <dbReference type="NCBI Taxonomy" id="1802074"/>
    <lineage>
        <taxon>Bacteria</taxon>
        <taxon>Candidatus Roizmaniibacteriota</taxon>
    </lineage>
</organism>
<dbReference type="GO" id="GO:0005829">
    <property type="term" value="C:cytosol"/>
    <property type="evidence" value="ECO:0007669"/>
    <property type="project" value="TreeGrafter"/>
</dbReference>
<dbReference type="EMBL" id="MGAY01000011">
    <property type="protein sequence ID" value="OGK57163.1"/>
    <property type="molecule type" value="Genomic_DNA"/>
</dbReference>
<dbReference type="STRING" id="1802074.A3J15_00220"/>
<dbReference type="PANTHER" id="PTHR11138:SF5">
    <property type="entry name" value="METHIONYL-TRNA FORMYLTRANSFERASE, MITOCHONDRIAL"/>
    <property type="match status" value="1"/>
</dbReference>
<dbReference type="AlphaFoldDB" id="A0A1F7JNH7"/>
<accession>A0A1F7JNH7</accession>
<dbReference type="Pfam" id="PF00551">
    <property type="entry name" value="Formyl_trans_N"/>
    <property type="match status" value="1"/>
</dbReference>